<feature type="signal peptide" evidence="3">
    <location>
        <begin position="1"/>
        <end position="19"/>
    </location>
</feature>
<proteinExistence type="predicted"/>
<feature type="region of interest" description="Disordered" evidence="1">
    <location>
        <begin position="416"/>
        <end position="598"/>
    </location>
</feature>
<accession>A0AAN6S9L2</accession>
<feature type="compositionally biased region" description="Gly residues" evidence="1">
    <location>
        <begin position="338"/>
        <end position="354"/>
    </location>
</feature>
<feature type="chain" id="PRO_5042959309" evidence="3">
    <location>
        <begin position="20"/>
        <end position="686"/>
    </location>
</feature>
<dbReference type="Proteomes" id="UP001303473">
    <property type="component" value="Unassembled WGS sequence"/>
</dbReference>
<comment type="caution">
    <text evidence="4">The sequence shown here is derived from an EMBL/GenBank/DDBJ whole genome shotgun (WGS) entry which is preliminary data.</text>
</comment>
<evidence type="ECO:0000313" key="5">
    <source>
        <dbReference type="Proteomes" id="UP001303473"/>
    </source>
</evidence>
<protein>
    <submittedName>
        <fullName evidence="4">Uncharacterized protein</fullName>
    </submittedName>
</protein>
<feature type="region of interest" description="Disordered" evidence="1">
    <location>
        <begin position="333"/>
        <end position="354"/>
    </location>
</feature>
<sequence length="686" mass="71087">MRRVPVSSVLSFSLSLVFASAGSVVYVTDLTIFTALAPCAQYAVSQVIQYQTYSKCPEGTADLQGCVCTKDNNFASIGSAISSSVSYSCGGVASEDQASAATVLTAYCSQDNIPTFPTPATPVSVYMTDIAEYQNLAPCATSAFYYAFYSLTRDDCQSDATALATCACFKNQNSLLVSQIINTSVKSACSGHTADISSAQAMFAAYCALNNGTSNFPKPTNPPGDMTYYVTDLPQYSSLAPCAASALYYAVQGKTTDLCPAGPQALASCACIKDGVSTDILSSITSSVKWECASTATDDISSAVAVYNFYCSAAKAQVTAGGVTASVAQTSATPKAGSGVGAGGPQATGGGGSSGTGVGIDSTITSGGPKITVIAGAIVGAIAVIAIAGSAIALLRRMQRNRAARAQAIAQHQAMTNMNNNNNPPPPPPGPDFFNGKQELAADSISAPPPPVSPSPSMLKPMGAPAARADNVSPVSAHHSAFTPPPLPNQAELSGQGAANYYPPMPANSAELHAQSPRPNASEMYAPQGQGAGYPSPVSPNTQELQGGGMYPPRQNTQELQGQGSPHMMPQNRSELQGQGGMYPPRQNTQELQGQGSPHMMPPNRTELMGQFNFPQEMRGGYNQVYHGQQGHNNMVQGQQGQFQLQQQAGVPGQQPMMGWQSGPVPEVHEMDAQGRGMRGGPGQAR</sequence>
<evidence type="ECO:0000256" key="2">
    <source>
        <dbReference type="SAM" id="Phobius"/>
    </source>
</evidence>
<name>A0AAN6S9L2_9PEZI</name>
<evidence type="ECO:0000256" key="3">
    <source>
        <dbReference type="SAM" id="SignalP"/>
    </source>
</evidence>
<feature type="compositionally biased region" description="Polar residues" evidence="1">
    <location>
        <begin position="586"/>
        <end position="596"/>
    </location>
</feature>
<feature type="transmembrane region" description="Helical" evidence="2">
    <location>
        <begin position="371"/>
        <end position="395"/>
    </location>
</feature>
<gene>
    <name evidence="4" type="ORF">QBC46DRAFT_93872</name>
</gene>
<evidence type="ECO:0000313" key="4">
    <source>
        <dbReference type="EMBL" id="KAK3945530.1"/>
    </source>
</evidence>
<dbReference type="AlphaFoldDB" id="A0AAN6S9L2"/>
<feature type="compositionally biased region" description="Gly residues" evidence="1">
    <location>
        <begin position="677"/>
        <end position="686"/>
    </location>
</feature>
<feature type="compositionally biased region" description="Low complexity" evidence="1">
    <location>
        <begin position="641"/>
        <end position="655"/>
    </location>
</feature>
<dbReference type="EMBL" id="MU853754">
    <property type="protein sequence ID" value="KAK3945530.1"/>
    <property type="molecule type" value="Genomic_DNA"/>
</dbReference>
<feature type="region of interest" description="Disordered" evidence="1">
    <location>
        <begin position="641"/>
        <end position="686"/>
    </location>
</feature>
<reference evidence="5" key="1">
    <citation type="journal article" date="2023" name="Mol. Phylogenet. Evol.">
        <title>Genome-scale phylogeny and comparative genomics of the fungal order Sordariales.</title>
        <authorList>
            <person name="Hensen N."/>
            <person name="Bonometti L."/>
            <person name="Westerberg I."/>
            <person name="Brannstrom I.O."/>
            <person name="Guillou S."/>
            <person name="Cros-Aarteil S."/>
            <person name="Calhoun S."/>
            <person name="Haridas S."/>
            <person name="Kuo A."/>
            <person name="Mondo S."/>
            <person name="Pangilinan J."/>
            <person name="Riley R."/>
            <person name="LaButti K."/>
            <person name="Andreopoulos B."/>
            <person name="Lipzen A."/>
            <person name="Chen C."/>
            <person name="Yan M."/>
            <person name="Daum C."/>
            <person name="Ng V."/>
            <person name="Clum A."/>
            <person name="Steindorff A."/>
            <person name="Ohm R.A."/>
            <person name="Martin F."/>
            <person name="Silar P."/>
            <person name="Natvig D.O."/>
            <person name="Lalanne C."/>
            <person name="Gautier V."/>
            <person name="Ament-Velasquez S.L."/>
            <person name="Kruys A."/>
            <person name="Hutchinson M.I."/>
            <person name="Powell A.J."/>
            <person name="Barry K."/>
            <person name="Miller A.N."/>
            <person name="Grigoriev I.V."/>
            <person name="Debuchy R."/>
            <person name="Gladieux P."/>
            <person name="Hiltunen Thoren M."/>
            <person name="Johannesson H."/>
        </authorList>
    </citation>
    <scope>NUCLEOTIDE SEQUENCE [LARGE SCALE GENOMIC DNA]</scope>
    <source>
        <strain evidence="5">CBS 340.73</strain>
    </source>
</reference>
<keyword evidence="5" id="KW-1185">Reference proteome</keyword>
<feature type="compositionally biased region" description="Polar residues" evidence="1">
    <location>
        <begin position="554"/>
        <end position="564"/>
    </location>
</feature>
<keyword evidence="3" id="KW-0732">Signal</keyword>
<evidence type="ECO:0000256" key="1">
    <source>
        <dbReference type="SAM" id="MobiDB-lite"/>
    </source>
</evidence>
<keyword evidence="2" id="KW-0812">Transmembrane</keyword>
<organism evidence="4 5">
    <name type="scientific">Diplogelasinospora grovesii</name>
    <dbReference type="NCBI Taxonomy" id="303347"/>
    <lineage>
        <taxon>Eukaryota</taxon>
        <taxon>Fungi</taxon>
        <taxon>Dikarya</taxon>
        <taxon>Ascomycota</taxon>
        <taxon>Pezizomycotina</taxon>
        <taxon>Sordariomycetes</taxon>
        <taxon>Sordariomycetidae</taxon>
        <taxon>Sordariales</taxon>
        <taxon>Diplogelasinosporaceae</taxon>
        <taxon>Diplogelasinospora</taxon>
    </lineage>
</organism>
<keyword evidence="2" id="KW-0472">Membrane</keyword>
<keyword evidence="2" id="KW-1133">Transmembrane helix</keyword>
<dbReference type="CDD" id="cd12087">
    <property type="entry name" value="TM_EGFR-like"/>
    <property type="match status" value="1"/>
</dbReference>